<dbReference type="SUPFAM" id="SSF116878">
    <property type="entry name" value="TrmE connector domain"/>
    <property type="match status" value="1"/>
</dbReference>
<feature type="domain" description="TrmE-type G" evidence="12">
    <location>
        <begin position="220"/>
        <end position="374"/>
    </location>
</feature>
<feature type="binding site" evidence="10">
    <location>
        <position position="254"/>
    </location>
    <ligand>
        <name>K(+)</name>
        <dbReference type="ChEBI" id="CHEBI:29103"/>
    </ligand>
</feature>
<dbReference type="GO" id="GO:0005525">
    <property type="term" value="F:GTP binding"/>
    <property type="evidence" value="ECO:0007669"/>
    <property type="project" value="UniProtKB-UniRule"/>
</dbReference>
<evidence type="ECO:0000313" key="14">
    <source>
        <dbReference type="Proteomes" id="UP000824260"/>
    </source>
</evidence>
<proteinExistence type="inferred from homology"/>
<evidence type="ECO:0000256" key="11">
    <source>
        <dbReference type="RuleBase" id="RU003313"/>
    </source>
</evidence>
<keyword evidence="2 10" id="KW-0963">Cytoplasm</keyword>
<keyword evidence="5 10" id="KW-0547">Nucleotide-binding</keyword>
<dbReference type="Proteomes" id="UP000824260">
    <property type="component" value="Unassembled WGS sequence"/>
</dbReference>
<dbReference type="PRINTS" id="PR00326">
    <property type="entry name" value="GTP1OBG"/>
</dbReference>
<dbReference type="InterPro" id="IPR005225">
    <property type="entry name" value="Small_GTP-bd"/>
</dbReference>
<evidence type="ECO:0000256" key="5">
    <source>
        <dbReference type="ARBA" id="ARBA00022741"/>
    </source>
</evidence>
<evidence type="ECO:0000256" key="1">
    <source>
        <dbReference type="ARBA" id="ARBA00011043"/>
    </source>
</evidence>
<feature type="binding site" evidence="10">
    <location>
        <begin position="249"/>
        <end position="255"/>
    </location>
    <ligand>
        <name>GTP</name>
        <dbReference type="ChEBI" id="CHEBI:37565"/>
    </ligand>
</feature>
<evidence type="ECO:0000313" key="13">
    <source>
        <dbReference type="EMBL" id="HIQ81922.1"/>
    </source>
</evidence>
<dbReference type="AlphaFoldDB" id="A0A9D1CVE8"/>
<protein>
    <recommendedName>
        <fullName evidence="10">tRNA modification GTPase MnmE</fullName>
        <ecNumber evidence="10">3.6.-.-</ecNumber>
    </recommendedName>
</protein>
<dbReference type="GO" id="GO:0003924">
    <property type="term" value="F:GTPase activity"/>
    <property type="evidence" value="ECO:0007669"/>
    <property type="project" value="UniProtKB-UniRule"/>
</dbReference>
<dbReference type="Pfam" id="PF10396">
    <property type="entry name" value="TrmE_N"/>
    <property type="match status" value="1"/>
</dbReference>
<dbReference type="Pfam" id="PF01926">
    <property type="entry name" value="MMR_HSR1"/>
    <property type="match status" value="1"/>
</dbReference>
<evidence type="ECO:0000256" key="7">
    <source>
        <dbReference type="ARBA" id="ARBA00022842"/>
    </source>
</evidence>
<dbReference type="GO" id="GO:0002098">
    <property type="term" value="P:tRNA wobble uridine modification"/>
    <property type="evidence" value="ECO:0007669"/>
    <property type="project" value="TreeGrafter"/>
</dbReference>
<evidence type="ECO:0000256" key="4">
    <source>
        <dbReference type="ARBA" id="ARBA00022723"/>
    </source>
</evidence>
<dbReference type="CDD" id="cd14858">
    <property type="entry name" value="TrmE_N"/>
    <property type="match status" value="1"/>
</dbReference>
<dbReference type="PROSITE" id="PS51709">
    <property type="entry name" value="G_TRME"/>
    <property type="match status" value="1"/>
</dbReference>
<keyword evidence="9 10" id="KW-0342">GTP-binding</keyword>
<dbReference type="GO" id="GO:0046872">
    <property type="term" value="F:metal ion binding"/>
    <property type="evidence" value="ECO:0007669"/>
    <property type="project" value="UniProtKB-KW"/>
</dbReference>
<feature type="binding site" evidence="10">
    <location>
        <position position="450"/>
    </location>
    <ligand>
        <name>(6S)-5-formyl-5,6,7,8-tetrahydrofolate</name>
        <dbReference type="ChEBI" id="CHEBI:57457"/>
    </ligand>
</feature>
<organism evidence="13 14">
    <name type="scientific">Candidatus Pullichristensenella stercorigallinarum</name>
    <dbReference type="NCBI Taxonomy" id="2840909"/>
    <lineage>
        <taxon>Bacteria</taxon>
        <taxon>Bacillati</taxon>
        <taxon>Bacillota</taxon>
        <taxon>Clostridia</taxon>
        <taxon>Candidatus Pullichristensenella</taxon>
    </lineage>
</organism>
<dbReference type="GO" id="GO:0030488">
    <property type="term" value="P:tRNA methylation"/>
    <property type="evidence" value="ECO:0007669"/>
    <property type="project" value="TreeGrafter"/>
</dbReference>
<dbReference type="EC" id="3.6.-.-" evidence="10"/>
<dbReference type="Gene3D" id="3.40.50.300">
    <property type="entry name" value="P-loop containing nucleotide triphosphate hydrolases"/>
    <property type="match status" value="1"/>
</dbReference>
<keyword evidence="4 10" id="KW-0479">Metal-binding</keyword>
<name>A0A9D1CVE8_9FIRM</name>
<evidence type="ECO:0000256" key="8">
    <source>
        <dbReference type="ARBA" id="ARBA00022958"/>
    </source>
</evidence>
<dbReference type="InterPro" id="IPR027368">
    <property type="entry name" value="MnmE_dom2"/>
</dbReference>
<feature type="binding site" evidence="10">
    <location>
        <position position="24"/>
    </location>
    <ligand>
        <name>(6S)-5-formyl-5,6,7,8-tetrahydrofolate</name>
        <dbReference type="ChEBI" id="CHEBI:57457"/>
    </ligand>
</feature>
<accession>A0A9D1CVE8</accession>
<keyword evidence="7 10" id="KW-0460">Magnesium</keyword>
<gene>
    <name evidence="10 13" type="primary">mnmE</name>
    <name evidence="10" type="synonym">trmE</name>
    <name evidence="13" type="ORF">IAA52_02340</name>
</gene>
<comment type="similarity">
    <text evidence="1 10 11">Belongs to the TRAFAC class TrmE-Era-EngA-EngB-Septin-like GTPase superfamily. TrmE GTPase family.</text>
</comment>
<feature type="binding site" evidence="10">
    <location>
        <position position="255"/>
    </location>
    <ligand>
        <name>Mg(2+)</name>
        <dbReference type="ChEBI" id="CHEBI:18420"/>
    </ligand>
</feature>
<keyword evidence="6 10" id="KW-0378">Hydrolase</keyword>
<dbReference type="InterPro" id="IPR027266">
    <property type="entry name" value="TrmE/GcvT-like"/>
</dbReference>
<feature type="binding site" evidence="10">
    <location>
        <begin position="333"/>
        <end position="336"/>
    </location>
    <ligand>
        <name>GTP</name>
        <dbReference type="ChEBI" id="CHEBI:37565"/>
    </ligand>
</feature>
<feature type="binding site" evidence="10">
    <location>
        <begin position="355"/>
        <end position="357"/>
    </location>
    <ligand>
        <name>GTP</name>
        <dbReference type="ChEBI" id="CHEBI:37565"/>
    </ligand>
</feature>
<dbReference type="FunFam" id="3.30.1360.120:FF:000003">
    <property type="entry name" value="tRNA modification GTPase MnmE"/>
    <property type="match status" value="1"/>
</dbReference>
<evidence type="ECO:0000256" key="9">
    <source>
        <dbReference type="ARBA" id="ARBA00023134"/>
    </source>
</evidence>
<dbReference type="NCBIfam" id="TIGR00231">
    <property type="entry name" value="small_GTP"/>
    <property type="match status" value="1"/>
</dbReference>
<keyword evidence="8 10" id="KW-0630">Potassium</keyword>
<dbReference type="InterPro" id="IPR031168">
    <property type="entry name" value="G_TrmE"/>
</dbReference>
<dbReference type="SUPFAM" id="SSF52540">
    <property type="entry name" value="P-loop containing nucleoside triphosphate hydrolases"/>
    <property type="match status" value="1"/>
</dbReference>
<evidence type="ECO:0000256" key="10">
    <source>
        <dbReference type="HAMAP-Rule" id="MF_00379"/>
    </source>
</evidence>
<comment type="subunit">
    <text evidence="10">Homodimer. Heterotetramer of two MnmE and two MnmG subunits.</text>
</comment>
<evidence type="ECO:0000256" key="3">
    <source>
        <dbReference type="ARBA" id="ARBA00022694"/>
    </source>
</evidence>
<dbReference type="PANTHER" id="PTHR42714:SF2">
    <property type="entry name" value="TRNA MODIFICATION GTPASE GTPBP3, MITOCHONDRIAL"/>
    <property type="match status" value="1"/>
</dbReference>
<feature type="binding site" evidence="10">
    <location>
        <position position="125"/>
    </location>
    <ligand>
        <name>(6S)-5-formyl-5,6,7,8-tetrahydrofolate</name>
        <dbReference type="ChEBI" id="CHEBI:57457"/>
    </ligand>
</feature>
<reference evidence="13" key="2">
    <citation type="journal article" date="2021" name="PeerJ">
        <title>Extensive microbial diversity within the chicken gut microbiome revealed by metagenomics and culture.</title>
        <authorList>
            <person name="Gilroy R."/>
            <person name="Ravi A."/>
            <person name="Getino M."/>
            <person name="Pursley I."/>
            <person name="Horton D.L."/>
            <person name="Alikhan N.F."/>
            <person name="Baker D."/>
            <person name="Gharbi K."/>
            <person name="Hall N."/>
            <person name="Watson M."/>
            <person name="Adriaenssens E.M."/>
            <person name="Foster-Nyarko E."/>
            <person name="Jarju S."/>
            <person name="Secka A."/>
            <person name="Antonio M."/>
            <person name="Oren A."/>
            <person name="Chaudhuri R.R."/>
            <person name="La Ragione R."/>
            <person name="Hildebrand F."/>
            <person name="Pallen M.J."/>
        </authorList>
    </citation>
    <scope>NUCLEOTIDE SEQUENCE</scope>
    <source>
        <strain evidence="13">ChiSjej6B24-2974</strain>
    </source>
</reference>
<feature type="binding site" evidence="10">
    <location>
        <begin position="274"/>
        <end position="277"/>
    </location>
    <ligand>
        <name>GTP</name>
        <dbReference type="ChEBI" id="CHEBI:37565"/>
    </ligand>
</feature>
<sequence>MSEGRDTIAAISTAPGEGGIAIVRVSGPRAGEILAAAFRPAREGAKMRSHMLRYGLAVDGNGAAIDEVMAVFMQAPNTYTREDVAEIHCHGGGVCAAAVLRRALELGARSAEPGEFTRRAYESGRIDLSRAEAVMQLVGAQGEAARRAALRQMRGGVSAFVGDVIAQLTDILSRIQAAVDFPEEVDEEAVSVEIRGEIDEIAGQIERRIDPRRARILREGASVVLAGRPNVGKSSLMNALLNCERAIVTDIPGTTRDVLSERFELDGRVVRLSDTAGIRESEDSIERIGVQRAQSEVEGADVVLLVLDRSQPLTEADKELLSLADERYILCLNKADLPCRLEAGLPNAIPAFSLSARTGEGMEALTASLQERLGATAYEDECFTVERQARLAREAADTLRGCAQALQDGFSPDVISPELLNVCNLLDNVTGRDASEEVISAIFANFCVGK</sequence>
<comment type="function">
    <text evidence="10">Exhibits a very high intrinsic GTPase hydrolysis rate. Involved in the addition of a carboxymethylaminomethyl (cmnm) group at the wobble position (U34) of certain tRNAs, forming tRNA-cmnm(5)s(2)U34.</text>
</comment>
<dbReference type="PANTHER" id="PTHR42714">
    <property type="entry name" value="TRNA MODIFICATION GTPASE GTPBP3"/>
    <property type="match status" value="1"/>
</dbReference>
<evidence type="ECO:0000259" key="12">
    <source>
        <dbReference type="PROSITE" id="PS51709"/>
    </source>
</evidence>
<dbReference type="GO" id="GO:0005829">
    <property type="term" value="C:cytosol"/>
    <property type="evidence" value="ECO:0007669"/>
    <property type="project" value="TreeGrafter"/>
</dbReference>
<dbReference type="HAMAP" id="MF_00379">
    <property type="entry name" value="GTPase_MnmE"/>
    <property type="match status" value="1"/>
</dbReference>
<dbReference type="GO" id="GO:0042802">
    <property type="term" value="F:identical protein binding"/>
    <property type="evidence" value="ECO:0007669"/>
    <property type="project" value="UniProtKB-ARBA"/>
</dbReference>
<dbReference type="InterPro" id="IPR006073">
    <property type="entry name" value="GTP-bd"/>
</dbReference>
<feature type="binding site" evidence="10">
    <location>
        <position position="86"/>
    </location>
    <ligand>
        <name>(6S)-5-formyl-5,6,7,8-tetrahydrofolate</name>
        <dbReference type="ChEBI" id="CHEBI:57457"/>
    </ligand>
</feature>
<evidence type="ECO:0000256" key="2">
    <source>
        <dbReference type="ARBA" id="ARBA00022490"/>
    </source>
</evidence>
<comment type="subcellular location">
    <subcellularLocation>
        <location evidence="10">Cytoplasm</location>
    </subcellularLocation>
</comment>
<reference evidence="13" key="1">
    <citation type="submission" date="2020-10" db="EMBL/GenBank/DDBJ databases">
        <authorList>
            <person name="Gilroy R."/>
        </authorList>
    </citation>
    <scope>NUCLEOTIDE SEQUENCE</scope>
    <source>
        <strain evidence="13">ChiSjej6B24-2974</strain>
    </source>
</reference>
<dbReference type="InterPro" id="IPR027417">
    <property type="entry name" value="P-loop_NTPase"/>
</dbReference>
<dbReference type="EMBL" id="DVFZ01000025">
    <property type="protein sequence ID" value="HIQ81922.1"/>
    <property type="molecule type" value="Genomic_DNA"/>
</dbReference>
<dbReference type="NCBIfam" id="TIGR00450">
    <property type="entry name" value="mnmE_trmE_thdF"/>
    <property type="match status" value="1"/>
</dbReference>
<dbReference type="Gene3D" id="3.30.1360.120">
    <property type="entry name" value="Probable tRNA modification gtpase trme, domain 1"/>
    <property type="match status" value="1"/>
</dbReference>
<feature type="binding site" evidence="10">
    <location>
        <begin position="230"/>
        <end position="235"/>
    </location>
    <ligand>
        <name>GTP</name>
        <dbReference type="ChEBI" id="CHEBI:37565"/>
    </ligand>
</feature>
<keyword evidence="3 10" id="KW-0819">tRNA processing</keyword>
<feature type="binding site" evidence="10">
    <location>
        <position position="249"/>
    </location>
    <ligand>
        <name>K(+)</name>
        <dbReference type="ChEBI" id="CHEBI:29103"/>
    </ligand>
</feature>
<evidence type="ECO:0000256" key="6">
    <source>
        <dbReference type="ARBA" id="ARBA00022801"/>
    </source>
</evidence>
<dbReference type="InterPro" id="IPR025867">
    <property type="entry name" value="MnmE_helical"/>
</dbReference>
<dbReference type="InterPro" id="IPR018948">
    <property type="entry name" value="GTP-bd_TrmE_N"/>
</dbReference>
<feature type="binding site" evidence="10">
    <location>
        <position position="251"/>
    </location>
    <ligand>
        <name>K(+)</name>
        <dbReference type="ChEBI" id="CHEBI:29103"/>
    </ligand>
</feature>
<comment type="cofactor">
    <cofactor evidence="10">
        <name>K(+)</name>
        <dbReference type="ChEBI" id="CHEBI:29103"/>
    </cofactor>
    <text evidence="10">Binds 1 potassium ion per subunit.</text>
</comment>
<dbReference type="InterPro" id="IPR004520">
    <property type="entry name" value="GTPase_MnmE"/>
</dbReference>
<dbReference type="Gene3D" id="1.20.120.430">
    <property type="entry name" value="tRNA modification GTPase MnmE domain 2"/>
    <property type="match status" value="1"/>
</dbReference>
<feature type="binding site" evidence="10">
    <location>
        <position position="230"/>
    </location>
    <ligand>
        <name>K(+)</name>
        <dbReference type="ChEBI" id="CHEBI:29103"/>
    </ligand>
</feature>
<comment type="caution">
    <text evidence="13">The sequence shown here is derived from an EMBL/GenBank/DDBJ whole genome shotgun (WGS) entry which is preliminary data.</text>
</comment>
<dbReference type="FunFam" id="3.40.50.300:FF:001376">
    <property type="entry name" value="tRNA modification GTPase MnmE"/>
    <property type="match status" value="1"/>
</dbReference>
<dbReference type="Pfam" id="PF12631">
    <property type="entry name" value="MnmE_helical"/>
    <property type="match status" value="1"/>
</dbReference>
<dbReference type="CDD" id="cd04164">
    <property type="entry name" value="trmE"/>
    <property type="match status" value="1"/>
</dbReference>
<feature type="binding site" evidence="10">
    <location>
        <position position="234"/>
    </location>
    <ligand>
        <name>Mg(2+)</name>
        <dbReference type="ChEBI" id="CHEBI:18420"/>
    </ligand>
</feature>